<dbReference type="Pfam" id="PF00672">
    <property type="entry name" value="HAMP"/>
    <property type="match status" value="1"/>
</dbReference>
<dbReference type="InterPro" id="IPR003594">
    <property type="entry name" value="HATPase_dom"/>
</dbReference>
<dbReference type="GO" id="GO:0005524">
    <property type="term" value="F:ATP binding"/>
    <property type="evidence" value="ECO:0007669"/>
    <property type="project" value="UniProtKB-KW"/>
</dbReference>
<organism evidence="20">
    <name type="scientific">Dechloromonas aromatica (strain RCB)</name>
    <dbReference type="NCBI Taxonomy" id="159087"/>
    <lineage>
        <taxon>Bacteria</taxon>
        <taxon>Pseudomonadati</taxon>
        <taxon>Pseudomonadota</taxon>
        <taxon>Betaproteobacteria</taxon>
        <taxon>Rhodocyclales</taxon>
        <taxon>Azonexaceae</taxon>
        <taxon>Dechloromonas</taxon>
    </lineage>
</organism>
<feature type="domain" description="HAMP" evidence="19">
    <location>
        <begin position="185"/>
        <end position="238"/>
    </location>
</feature>
<dbReference type="InterPro" id="IPR003661">
    <property type="entry name" value="HisK_dim/P_dom"/>
</dbReference>
<evidence type="ECO:0000256" key="7">
    <source>
        <dbReference type="ARBA" id="ARBA00022741"/>
    </source>
</evidence>
<keyword evidence="8 20" id="KW-0418">Kinase</keyword>
<keyword evidence="6 16" id="KW-0812">Transmembrane</keyword>
<name>Q478G8_DECAR</name>
<dbReference type="Pfam" id="PF02518">
    <property type="entry name" value="HATPase_c"/>
    <property type="match status" value="1"/>
</dbReference>
<evidence type="ECO:0000256" key="8">
    <source>
        <dbReference type="ARBA" id="ARBA00022777"/>
    </source>
</evidence>
<evidence type="ECO:0000256" key="10">
    <source>
        <dbReference type="ARBA" id="ARBA00022989"/>
    </source>
</evidence>
<dbReference type="Gene3D" id="3.40.50.2300">
    <property type="match status" value="1"/>
</dbReference>
<dbReference type="eggNOG" id="COG0784">
    <property type="taxonomic scope" value="Bacteria"/>
</dbReference>
<evidence type="ECO:0000256" key="5">
    <source>
        <dbReference type="ARBA" id="ARBA00022679"/>
    </source>
</evidence>
<dbReference type="SUPFAM" id="SSF55874">
    <property type="entry name" value="ATPase domain of HSP90 chaperone/DNA topoisomerase II/histidine kinase"/>
    <property type="match status" value="1"/>
</dbReference>
<keyword evidence="11" id="KW-0902">Two-component regulatory system</keyword>
<gene>
    <name evidence="20" type="ordered locus">Daro_4037</name>
</gene>
<dbReference type="CDD" id="cd17546">
    <property type="entry name" value="REC_hyHK_CKI1_RcsC-like"/>
    <property type="match status" value="1"/>
</dbReference>
<dbReference type="CDD" id="cd06225">
    <property type="entry name" value="HAMP"/>
    <property type="match status" value="1"/>
</dbReference>
<dbReference type="InterPro" id="IPR004358">
    <property type="entry name" value="Sig_transdc_His_kin-like_C"/>
</dbReference>
<dbReference type="Gene3D" id="3.30.565.10">
    <property type="entry name" value="Histidine kinase-like ATPase, C-terminal domain"/>
    <property type="match status" value="1"/>
</dbReference>
<evidence type="ECO:0000256" key="11">
    <source>
        <dbReference type="ARBA" id="ARBA00023012"/>
    </source>
</evidence>
<evidence type="ECO:0000256" key="1">
    <source>
        <dbReference type="ARBA" id="ARBA00000085"/>
    </source>
</evidence>
<protein>
    <recommendedName>
        <fullName evidence="14">Virulence sensor protein BvgS</fullName>
        <ecNumber evidence="3">2.7.13.3</ecNumber>
    </recommendedName>
</protein>
<comment type="catalytic activity">
    <reaction evidence="1">
        <text>ATP + protein L-histidine = ADP + protein N-phospho-L-histidine.</text>
        <dbReference type="EC" id="2.7.13.3"/>
    </reaction>
</comment>
<evidence type="ECO:0000259" key="17">
    <source>
        <dbReference type="PROSITE" id="PS50109"/>
    </source>
</evidence>
<dbReference type="FunFam" id="1.10.287.130:FF:000004">
    <property type="entry name" value="Ethylene receptor 1"/>
    <property type="match status" value="1"/>
</dbReference>
<dbReference type="EMBL" id="CP000089">
    <property type="protein sequence ID" value="AAZ48763.1"/>
    <property type="molecule type" value="Genomic_DNA"/>
</dbReference>
<dbReference type="CDD" id="cd00082">
    <property type="entry name" value="HisKA"/>
    <property type="match status" value="1"/>
</dbReference>
<evidence type="ECO:0000256" key="13">
    <source>
        <dbReference type="ARBA" id="ARBA00058004"/>
    </source>
</evidence>
<evidence type="ECO:0000313" key="20">
    <source>
        <dbReference type="EMBL" id="AAZ48763.1"/>
    </source>
</evidence>
<dbReference type="FunFam" id="3.30.565.10:FF:000010">
    <property type="entry name" value="Sensor histidine kinase RcsC"/>
    <property type="match status" value="1"/>
</dbReference>
<dbReference type="InterPro" id="IPR003660">
    <property type="entry name" value="HAMP_dom"/>
</dbReference>
<dbReference type="GO" id="GO:0000155">
    <property type="term" value="F:phosphorelay sensor kinase activity"/>
    <property type="evidence" value="ECO:0007669"/>
    <property type="project" value="InterPro"/>
</dbReference>
<keyword evidence="4 15" id="KW-0597">Phosphoprotein</keyword>
<evidence type="ECO:0000256" key="2">
    <source>
        <dbReference type="ARBA" id="ARBA00004370"/>
    </source>
</evidence>
<dbReference type="SMART" id="SM00448">
    <property type="entry name" value="REC"/>
    <property type="match status" value="1"/>
</dbReference>
<sequence>MSGTRQTIRKKIALAIAVSLGIGLLLSFLTFAVREIDQRRQAKTNELFAMADVVAFNASAVIEFKDTKGAKQLLSSFAEHPDVLTVRLLGLDSDFRYIFDAVNRQLPAQVNLGDRPHRERAVYADWSNVTVAVPIRSEDGVVGTVSITASLNQVWQAIAWNLALSLLALTISFVIAFAIASKMLAAILAALGSLTDTAQYVANSKDYSRHAKIYSDDEIGRLGDTFNSMLAEIAERDRQLADQRDHLEDTVQERTQALSVAKEAAEAASRAKSTFLSNMSHELRTPMNAIIGMTYMLKRQNADPLQVDKLGKIDNAANHLLQLLNDVLDLSKIDAERMTLEQTAFSIPELAADVASLLTPRAESARLRFILDVDSRLKGLRLLGDPLRLQQVLLNLAGNAIKFTERGEVRIVARVVEDDEKAVHIELSVRDTGIGIAPEAIGRIFNPFEQADGSTTRKYGGTGLGLPICQRLVRLMGGEIQVVSTPGAGSEFTFTVRLQRAEPLHAPTVEAHNDGVEAEKRLKTEFGKSRILVAEDDWVNQEVALELLRETLGFAVDIAPDGAQALEMALQHRYDLILMDMQMPELDGLGATQAIREIPDYADVPIIAMTANAFAEDRARCMDAGMNDFIAKPVDPDNLFMIMLRWLKEARKTPLSSNS</sequence>
<dbReference type="PANTHER" id="PTHR45339:SF1">
    <property type="entry name" value="HYBRID SIGNAL TRANSDUCTION HISTIDINE KINASE J"/>
    <property type="match status" value="1"/>
</dbReference>
<evidence type="ECO:0000256" key="12">
    <source>
        <dbReference type="ARBA" id="ARBA00023136"/>
    </source>
</evidence>
<dbReference type="EC" id="2.7.13.3" evidence="3"/>
<dbReference type="SMART" id="SM00388">
    <property type="entry name" value="HisKA"/>
    <property type="match status" value="1"/>
</dbReference>
<proteinExistence type="predicted"/>
<feature type="domain" description="Response regulatory" evidence="18">
    <location>
        <begin position="530"/>
        <end position="647"/>
    </location>
</feature>
<dbReference type="PROSITE" id="PS50110">
    <property type="entry name" value="RESPONSE_REGULATORY"/>
    <property type="match status" value="1"/>
</dbReference>
<feature type="transmembrane region" description="Helical" evidence="16">
    <location>
        <begin position="158"/>
        <end position="180"/>
    </location>
</feature>
<dbReference type="SUPFAM" id="SSF47384">
    <property type="entry name" value="Homodimeric domain of signal transducing histidine kinase"/>
    <property type="match status" value="1"/>
</dbReference>
<accession>Q478G8</accession>
<evidence type="ECO:0000256" key="3">
    <source>
        <dbReference type="ARBA" id="ARBA00012438"/>
    </source>
</evidence>
<feature type="modified residue" description="4-aspartylphosphate" evidence="15">
    <location>
        <position position="580"/>
    </location>
</feature>
<dbReference type="Gene3D" id="6.10.340.10">
    <property type="match status" value="1"/>
</dbReference>
<dbReference type="InterPro" id="IPR001789">
    <property type="entry name" value="Sig_transdc_resp-reg_receiver"/>
</dbReference>
<keyword evidence="10 16" id="KW-1133">Transmembrane helix</keyword>
<dbReference type="Pfam" id="PF00512">
    <property type="entry name" value="HisKA"/>
    <property type="match status" value="1"/>
</dbReference>
<dbReference type="SUPFAM" id="SSF52172">
    <property type="entry name" value="CheY-like"/>
    <property type="match status" value="1"/>
</dbReference>
<keyword evidence="9 20" id="KW-0067">ATP-binding</keyword>
<feature type="domain" description="Histidine kinase" evidence="17">
    <location>
        <begin position="278"/>
        <end position="500"/>
    </location>
</feature>
<evidence type="ECO:0000256" key="16">
    <source>
        <dbReference type="SAM" id="Phobius"/>
    </source>
</evidence>
<dbReference type="SMART" id="SM00387">
    <property type="entry name" value="HATPase_c"/>
    <property type="match status" value="1"/>
</dbReference>
<dbReference type="KEGG" id="dar:Daro_4037"/>
<dbReference type="PRINTS" id="PR00344">
    <property type="entry name" value="BCTRLSENSOR"/>
</dbReference>
<comment type="subcellular location">
    <subcellularLocation>
        <location evidence="2">Membrane</location>
    </subcellularLocation>
</comment>
<dbReference type="SMART" id="SM00304">
    <property type="entry name" value="HAMP"/>
    <property type="match status" value="1"/>
</dbReference>
<evidence type="ECO:0000259" key="18">
    <source>
        <dbReference type="PROSITE" id="PS50110"/>
    </source>
</evidence>
<comment type="function">
    <text evidence="13">Member of the two-component regulatory system BvgS/BvgA. Phosphorylates BvgA via a four-step phosphorelay in response to environmental signals.</text>
</comment>
<dbReference type="eggNOG" id="COG3850">
    <property type="taxonomic scope" value="Bacteria"/>
</dbReference>
<dbReference type="HOGENOM" id="CLU_000445_104_15_4"/>
<evidence type="ECO:0000256" key="14">
    <source>
        <dbReference type="ARBA" id="ARBA00070152"/>
    </source>
</evidence>
<keyword evidence="12 16" id="KW-0472">Membrane</keyword>
<dbReference type="InterPro" id="IPR036890">
    <property type="entry name" value="HATPase_C_sf"/>
</dbReference>
<dbReference type="PROSITE" id="PS50109">
    <property type="entry name" value="HIS_KIN"/>
    <property type="match status" value="1"/>
</dbReference>
<dbReference type="Pfam" id="PF00072">
    <property type="entry name" value="Response_reg"/>
    <property type="match status" value="1"/>
</dbReference>
<dbReference type="PANTHER" id="PTHR45339">
    <property type="entry name" value="HYBRID SIGNAL TRANSDUCTION HISTIDINE KINASE J"/>
    <property type="match status" value="1"/>
</dbReference>
<reference evidence="20" key="1">
    <citation type="submission" date="2005-08" db="EMBL/GenBank/DDBJ databases">
        <title>Complete sequence of Dechloromonas aromatica RCB.</title>
        <authorList>
            <person name="Salinero K.K."/>
            <person name="Copeland A."/>
            <person name="Lucas S."/>
            <person name="Lapidus A."/>
            <person name="Barry K."/>
            <person name="Detter J.C."/>
            <person name="Glavina T."/>
            <person name="Hammon N."/>
            <person name="Israni S."/>
            <person name="Pitluck S."/>
            <person name="Di Bartolo G."/>
            <person name="Trong S."/>
            <person name="Schmutz J."/>
            <person name="Larimer F."/>
            <person name="Land M."/>
            <person name="Ivanova N."/>
            <person name="Richardson P."/>
        </authorList>
    </citation>
    <scope>NUCLEOTIDE SEQUENCE</scope>
    <source>
        <strain evidence="20">RCB</strain>
    </source>
</reference>
<evidence type="ECO:0000256" key="9">
    <source>
        <dbReference type="ARBA" id="ARBA00022840"/>
    </source>
</evidence>
<evidence type="ECO:0000256" key="4">
    <source>
        <dbReference type="ARBA" id="ARBA00022553"/>
    </source>
</evidence>
<dbReference type="CDD" id="cd16922">
    <property type="entry name" value="HATPase_EvgS-ArcB-TorS-like"/>
    <property type="match status" value="1"/>
</dbReference>
<dbReference type="InterPro" id="IPR005467">
    <property type="entry name" value="His_kinase_dom"/>
</dbReference>
<evidence type="ECO:0000256" key="15">
    <source>
        <dbReference type="PROSITE-ProRule" id="PRU00169"/>
    </source>
</evidence>
<dbReference type="InterPro" id="IPR036097">
    <property type="entry name" value="HisK_dim/P_sf"/>
</dbReference>
<dbReference type="InterPro" id="IPR011006">
    <property type="entry name" value="CheY-like_superfamily"/>
</dbReference>
<keyword evidence="5" id="KW-0808">Transferase</keyword>
<dbReference type="Gene3D" id="1.10.287.130">
    <property type="match status" value="1"/>
</dbReference>
<dbReference type="GO" id="GO:0016020">
    <property type="term" value="C:membrane"/>
    <property type="evidence" value="ECO:0007669"/>
    <property type="project" value="UniProtKB-SubCell"/>
</dbReference>
<feature type="transmembrane region" description="Helical" evidence="16">
    <location>
        <begin position="12"/>
        <end position="33"/>
    </location>
</feature>
<dbReference type="STRING" id="159087.Daro_4037"/>
<keyword evidence="7" id="KW-0547">Nucleotide-binding</keyword>
<dbReference type="AlphaFoldDB" id="Q478G8"/>
<evidence type="ECO:0000256" key="6">
    <source>
        <dbReference type="ARBA" id="ARBA00022692"/>
    </source>
</evidence>
<dbReference type="eggNOG" id="COG0642">
    <property type="taxonomic scope" value="Bacteria"/>
</dbReference>
<evidence type="ECO:0000259" key="19">
    <source>
        <dbReference type="PROSITE" id="PS50885"/>
    </source>
</evidence>
<dbReference type="PROSITE" id="PS50885">
    <property type="entry name" value="HAMP"/>
    <property type="match status" value="1"/>
</dbReference>